<comment type="caution">
    <text evidence="2">The sequence shown here is derived from an EMBL/GenBank/DDBJ whole genome shotgun (WGS) entry which is preliminary data.</text>
</comment>
<dbReference type="OrthoDB" id="307899at2759"/>
<sequence length="116" mass="12637">MHSRLSLRLTPTLRASLSRTISTTSPVLGGAGPVIHETMMHYPKLEKINDKHRSNGMKQVFDVPPIEVDGDVAVCEGGAGALGHPVEYITLKIHSSTDRLAGVCKYCSLRYVGKKH</sequence>
<proteinExistence type="predicted"/>
<name>A0A9W7KS31_9STRA</name>
<dbReference type="PANTHER" id="PTHR13156:SF0">
    <property type="entry name" value="NADH DEHYDROGENASE [UBIQUINONE] IRON-SULFUR PROTEIN 6, MITOCHONDRIAL"/>
    <property type="match status" value="1"/>
</dbReference>
<dbReference type="InterPro" id="IPR019401">
    <property type="entry name" value="Znf_CHCC"/>
</dbReference>
<dbReference type="EMBL" id="BRXW01000139">
    <property type="protein sequence ID" value="GMI09617.1"/>
    <property type="molecule type" value="Genomic_DNA"/>
</dbReference>
<dbReference type="Gene3D" id="2.60.260.40">
    <property type="entry name" value="q5lls5 like domains"/>
    <property type="match status" value="1"/>
</dbReference>
<organism evidence="2 3">
    <name type="scientific">Triparma laevis f. longispina</name>
    <dbReference type="NCBI Taxonomy" id="1714387"/>
    <lineage>
        <taxon>Eukaryota</taxon>
        <taxon>Sar</taxon>
        <taxon>Stramenopiles</taxon>
        <taxon>Ochrophyta</taxon>
        <taxon>Bolidophyceae</taxon>
        <taxon>Parmales</taxon>
        <taxon>Triparmaceae</taxon>
        <taxon>Triparma</taxon>
    </lineage>
</organism>
<keyword evidence="3" id="KW-1185">Reference proteome</keyword>
<dbReference type="GO" id="GO:0006120">
    <property type="term" value="P:mitochondrial electron transport, NADH to ubiquinone"/>
    <property type="evidence" value="ECO:0007669"/>
    <property type="project" value="TreeGrafter"/>
</dbReference>
<protein>
    <recommendedName>
        <fullName evidence="1">Zinc finger CHCC-type domain-containing protein</fullName>
    </recommendedName>
</protein>
<dbReference type="GO" id="GO:0005739">
    <property type="term" value="C:mitochondrion"/>
    <property type="evidence" value="ECO:0007669"/>
    <property type="project" value="GOC"/>
</dbReference>
<dbReference type="AlphaFoldDB" id="A0A9W7KS31"/>
<evidence type="ECO:0000259" key="1">
    <source>
        <dbReference type="Pfam" id="PF10276"/>
    </source>
</evidence>
<feature type="domain" description="Zinc finger CHCC-type" evidence="1">
    <location>
        <begin position="71"/>
        <end position="111"/>
    </location>
</feature>
<dbReference type="PANTHER" id="PTHR13156">
    <property type="entry name" value="NADH-UBIQUINONE OXIDOREDUCTASE 13 KD-A SUBUNIT"/>
    <property type="match status" value="1"/>
</dbReference>
<evidence type="ECO:0000313" key="3">
    <source>
        <dbReference type="Proteomes" id="UP001165122"/>
    </source>
</evidence>
<dbReference type="Proteomes" id="UP001165122">
    <property type="component" value="Unassembled WGS sequence"/>
</dbReference>
<gene>
    <name evidence="2" type="ORF">TrLO_g6564</name>
</gene>
<reference evidence="3" key="1">
    <citation type="journal article" date="2023" name="Commun. Biol.">
        <title>Genome analysis of Parmales, the sister group of diatoms, reveals the evolutionary specialization of diatoms from phago-mixotrophs to photoautotrophs.</title>
        <authorList>
            <person name="Ban H."/>
            <person name="Sato S."/>
            <person name="Yoshikawa S."/>
            <person name="Yamada K."/>
            <person name="Nakamura Y."/>
            <person name="Ichinomiya M."/>
            <person name="Sato N."/>
            <person name="Blanc-Mathieu R."/>
            <person name="Endo H."/>
            <person name="Kuwata A."/>
            <person name="Ogata H."/>
        </authorList>
    </citation>
    <scope>NUCLEOTIDE SEQUENCE [LARGE SCALE GENOMIC DNA]</scope>
    <source>
        <strain evidence="3">NIES 3700</strain>
    </source>
</reference>
<dbReference type="Pfam" id="PF10276">
    <property type="entry name" value="zf-CHCC"/>
    <property type="match status" value="1"/>
</dbReference>
<evidence type="ECO:0000313" key="2">
    <source>
        <dbReference type="EMBL" id="GMI09617.1"/>
    </source>
</evidence>
<accession>A0A9W7KS31</accession>